<organism evidence="2 3">
    <name type="scientific">Schizothecium vesticola</name>
    <dbReference type="NCBI Taxonomy" id="314040"/>
    <lineage>
        <taxon>Eukaryota</taxon>
        <taxon>Fungi</taxon>
        <taxon>Dikarya</taxon>
        <taxon>Ascomycota</taxon>
        <taxon>Pezizomycotina</taxon>
        <taxon>Sordariomycetes</taxon>
        <taxon>Sordariomycetidae</taxon>
        <taxon>Sordariales</taxon>
        <taxon>Schizotheciaceae</taxon>
        <taxon>Schizothecium</taxon>
    </lineage>
</organism>
<feature type="region of interest" description="Disordered" evidence="1">
    <location>
        <begin position="213"/>
        <end position="232"/>
    </location>
</feature>
<protein>
    <submittedName>
        <fullName evidence="2">Kinetochore Sim4 complex subunit Fta4</fullName>
    </submittedName>
</protein>
<dbReference type="EMBL" id="JAUKUD010000002">
    <property type="protein sequence ID" value="KAK0752338.1"/>
    <property type="molecule type" value="Genomic_DNA"/>
</dbReference>
<dbReference type="AlphaFoldDB" id="A0AA40KAS9"/>
<dbReference type="Pfam" id="PF13093">
    <property type="entry name" value="FTA4"/>
    <property type="match status" value="1"/>
</dbReference>
<gene>
    <name evidence="2" type="ORF">B0T18DRAFT_318190</name>
</gene>
<evidence type="ECO:0000256" key="1">
    <source>
        <dbReference type="SAM" id="MobiDB-lite"/>
    </source>
</evidence>
<dbReference type="InterPro" id="IPR025207">
    <property type="entry name" value="Sim4_Fta4"/>
</dbReference>
<dbReference type="GO" id="GO:0031511">
    <property type="term" value="C:Mis6-Sim4 complex"/>
    <property type="evidence" value="ECO:0007669"/>
    <property type="project" value="InterPro"/>
</dbReference>
<proteinExistence type="predicted"/>
<accession>A0AA40KAS9</accession>
<comment type="caution">
    <text evidence="2">The sequence shown here is derived from an EMBL/GenBank/DDBJ whole genome shotgun (WGS) entry which is preliminary data.</text>
</comment>
<name>A0AA40KAS9_9PEZI</name>
<dbReference type="PANTHER" id="PTHR42040">
    <property type="entry name" value="INNER KINETOCHORE SUBUNIT FTA4"/>
    <property type="match status" value="1"/>
</dbReference>
<dbReference type="PANTHER" id="PTHR42040:SF1">
    <property type="entry name" value="INNER KINETOCHORE SUBUNIT FTA4"/>
    <property type="match status" value="1"/>
</dbReference>
<sequence length="242" mass="26693">MPSPPTVVHLKQSFLTTETRLLSQPLSPSRAWLNTNTAHDEGLPPKAVDDALFKLNQRLQQHTRRVYAPQATRHVAEQIDALYWNAALAASESRDGDDDDDILKIGSDLVDTKTITALPPSWSTVSSSQAEEFPLEAARYIDAVAELQALDARREGARARVVRLQRMKGLLAPFEDAAETVQENLVTRNGEVEAEMQRMRMLLARVGGRVGQLKEGQQGAGEEGEGGIDEEGRKVGLLLDRF</sequence>
<reference evidence="2" key="1">
    <citation type="submission" date="2023-06" db="EMBL/GenBank/DDBJ databases">
        <title>Genome-scale phylogeny and comparative genomics of the fungal order Sordariales.</title>
        <authorList>
            <consortium name="Lawrence Berkeley National Laboratory"/>
            <person name="Hensen N."/>
            <person name="Bonometti L."/>
            <person name="Westerberg I."/>
            <person name="Brannstrom I.O."/>
            <person name="Guillou S."/>
            <person name="Cros-Aarteil S."/>
            <person name="Calhoun S."/>
            <person name="Haridas S."/>
            <person name="Kuo A."/>
            <person name="Mondo S."/>
            <person name="Pangilinan J."/>
            <person name="Riley R."/>
            <person name="LaButti K."/>
            <person name="Andreopoulos B."/>
            <person name="Lipzen A."/>
            <person name="Chen C."/>
            <person name="Yanf M."/>
            <person name="Daum C."/>
            <person name="Ng V."/>
            <person name="Clum A."/>
            <person name="Steindorff A."/>
            <person name="Ohm R."/>
            <person name="Martin F."/>
            <person name="Silar P."/>
            <person name="Natvig D."/>
            <person name="Lalanne C."/>
            <person name="Gautier V."/>
            <person name="Ament-velasquez S.L."/>
            <person name="Kruys A."/>
            <person name="Hutchinson M.I."/>
            <person name="Powell A.J."/>
            <person name="Barry K."/>
            <person name="Miller A.N."/>
            <person name="Grigoriev I.V."/>
            <person name="Debuchy R."/>
            <person name="Gladieux P."/>
            <person name="Thoren M.H."/>
            <person name="Johannesson H."/>
        </authorList>
    </citation>
    <scope>NUCLEOTIDE SEQUENCE</scope>
    <source>
        <strain evidence="2">SMH3187-1</strain>
    </source>
</reference>
<keyword evidence="3" id="KW-1185">Reference proteome</keyword>
<evidence type="ECO:0000313" key="3">
    <source>
        <dbReference type="Proteomes" id="UP001172155"/>
    </source>
</evidence>
<evidence type="ECO:0000313" key="2">
    <source>
        <dbReference type="EMBL" id="KAK0752338.1"/>
    </source>
</evidence>
<dbReference type="Proteomes" id="UP001172155">
    <property type="component" value="Unassembled WGS sequence"/>
</dbReference>